<dbReference type="GO" id="GO:0006605">
    <property type="term" value="P:protein targeting"/>
    <property type="evidence" value="ECO:0007669"/>
    <property type="project" value="UniProtKB-UniRule"/>
</dbReference>
<dbReference type="STRING" id="1802532.A2210_03160"/>
<dbReference type="InterPro" id="IPR002208">
    <property type="entry name" value="SecY/SEC61-alpha"/>
</dbReference>
<dbReference type="NCBIfam" id="TIGR00967">
    <property type="entry name" value="3a0501s007"/>
    <property type="match status" value="1"/>
</dbReference>
<dbReference type="Gene3D" id="1.10.3370.10">
    <property type="entry name" value="SecY subunit domain"/>
    <property type="match status" value="1"/>
</dbReference>
<comment type="similarity">
    <text evidence="2 10 13">Belongs to the SecY/SEC61-alpha family.</text>
</comment>
<keyword evidence="5 10" id="KW-0653">Protein transport</keyword>
<evidence type="ECO:0000256" key="1">
    <source>
        <dbReference type="ARBA" id="ARBA00004141"/>
    </source>
</evidence>
<evidence type="ECO:0000256" key="13">
    <source>
        <dbReference type="RuleBase" id="RU004349"/>
    </source>
</evidence>
<keyword evidence="10" id="KW-1003">Cell membrane</keyword>
<evidence type="ECO:0000313" key="15">
    <source>
        <dbReference type="Proteomes" id="UP000177855"/>
    </source>
</evidence>
<reference evidence="14 15" key="1">
    <citation type="journal article" date="2016" name="Nat. Commun.">
        <title>Thousands of microbial genomes shed light on interconnected biogeochemical processes in an aquifer system.</title>
        <authorList>
            <person name="Anantharaman K."/>
            <person name="Brown C.T."/>
            <person name="Hug L.A."/>
            <person name="Sharon I."/>
            <person name="Castelle C.J."/>
            <person name="Probst A.J."/>
            <person name="Thomas B.C."/>
            <person name="Singh A."/>
            <person name="Wilkins M.J."/>
            <person name="Karaoz U."/>
            <person name="Brodie E.L."/>
            <person name="Williams K.H."/>
            <person name="Hubbard S.S."/>
            <person name="Banfield J.F."/>
        </authorList>
    </citation>
    <scope>NUCLEOTIDE SEQUENCE [LARGE SCALE GENOMIC DNA]</scope>
</reference>
<dbReference type="AlphaFoldDB" id="A0A1F8CJM9"/>
<evidence type="ECO:0000256" key="10">
    <source>
        <dbReference type="HAMAP-Rule" id="MF_01465"/>
    </source>
</evidence>
<dbReference type="InterPro" id="IPR023201">
    <property type="entry name" value="SecY_dom_sf"/>
</dbReference>
<evidence type="ECO:0000256" key="2">
    <source>
        <dbReference type="ARBA" id="ARBA00005751"/>
    </source>
</evidence>
<evidence type="ECO:0000256" key="12">
    <source>
        <dbReference type="RuleBase" id="RU003484"/>
    </source>
</evidence>
<keyword evidence="6 10" id="KW-1133">Transmembrane helix</keyword>
<evidence type="ECO:0000256" key="8">
    <source>
        <dbReference type="ARBA" id="ARBA00023136"/>
    </source>
</evidence>
<feature type="transmembrane region" description="Helical" evidence="10">
    <location>
        <begin position="21"/>
        <end position="38"/>
    </location>
</feature>
<dbReference type="Pfam" id="PF00344">
    <property type="entry name" value="SecY"/>
    <property type="match status" value="1"/>
</dbReference>
<feature type="transmembrane region" description="Helical" evidence="10">
    <location>
        <begin position="148"/>
        <end position="168"/>
    </location>
</feature>
<evidence type="ECO:0000313" key="14">
    <source>
        <dbReference type="EMBL" id="OGM76472.1"/>
    </source>
</evidence>
<accession>A0A1F8CJM9</accession>
<dbReference type="EMBL" id="MGHS01000027">
    <property type="protein sequence ID" value="OGM76472.1"/>
    <property type="molecule type" value="Genomic_DNA"/>
</dbReference>
<dbReference type="Proteomes" id="UP000177855">
    <property type="component" value="Unassembled WGS sequence"/>
</dbReference>
<evidence type="ECO:0000256" key="9">
    <source>
        <dbReference type="ARBA" id="ARBA00039733"/>
    </source>
</evidence>
<comment type="function">
    <text evidence="10 11">The central subunit of the protein translocation channel SecYEG. Consists of two halves formed by TMs 1-5 and 6-10. These two domains form a lateral gate at the front which open onto the bilayer between TMs 2 and 7, and are clamped together by SecE at the back. The channel is closed by both a pore ring composed of hydrophobic SecY resides and a short helix (helix 2A) on the extracellular side of the membrane which forms a plug. The plug probably moves laterally to allow the channel to open. The ring and the pore may move independently.</text>
</comment>
<feature type="transmembrane region" description="Helical" evidence="10">
    <location>
        <begin position="390"/>
        <end position="411"/>
    </location>
</feature>
<dbReference type="FunFam" id="1.10.3370.10:FF:000001">
    <property type="entry name" value="Preprotein translocase subunit SecY"/>
    <property type="match status" value="1"/>
</dbReference>
<feature type="transmembrane region" description="Helical" evidence="10">
    <location>
        <begin position="79"/>
        <end position="96"/>
    </location>
</feature>
<comment type="subcellular location">
    <subcellularLocation>
        <location evidence="10">Cell membrane</location>
        <topology evidence="10">Multi-pass membrane protein</topology>
    </subcellularLocation>
    <subcellularLocation>
        <location evidence="1 12">Membrane</location>
        <topology evidence="1 12">Multi-pass membrane protein</topology>
    </subcellularLocation>
</comment>
<name>A0A1F8CJM9_9BACT</name>
<dbReference type="PROSITE" id="PS00756">
    <property type="entry name" value="SECY_2"/>
    <property type="match status" value="1"/>
</dbReference>
<dbReference type="SUPFAM" id="SSF103491">
    <property type="entry name" value="Preprotein translocase SecY subunit"/>
    <property type="match status" value="1"/>
</dbReference>
<dbReference type="PANTHER" id="PTHR10906">
    <property type="entry name" value="SECY/SEC61-ALPHA FAMILY MEMBER"/>
    <property type="match status" value="1"/>
</dbReference>
<evidence type="ECO:0000256" key="6">
    <source>
        <dbReference type="ARBA" id="ARBA00022989"/>
    </source>
</evidence>
<dbReference type="GO" id="GO:0043952">
    <property type="term" value="P:protein transport by the Sec complex"/>
    <property type="evidence" value="ECO:0007669"/>
    <property type="project" value="UniProtKB-UniRule"/>
</dbReference>
<keyword evidence="7 10" id="KW-0811">Translocation</keyword>
<feature type="transmembrane region" description="Helical" evidence="10">
    <location>
        <begin position="361"/>
        <end position="383"/>
    </location>
</feature>
<organism evidence="14 15">
    <name type="scientific">Candidatus Woesebacteria bacterium RIFOXYA1_FULL_40_18</name>
    <dbReference type="NCBI Taxonomy" id="1802532"/>
    <lineage>
        <taxon>Bacteria</taxon>
        <taxon>Candidatus Woeseibacteriota</taxon>
    </lineage>
</organism>
<dbReference type="GO" id="GO:0065002">
    <property type="term" value="P:intracellular protein transmembrane transport"/>
    <property type="evidence" value="ECO:0007669"/>
    <property type="project" value="UniProtKB-UniRule"/>
</dbReference>
<dbReference type="PRINTS" id="PR00303">
    <property type="entry name" value="SECYTRNLCASE"/>
</dbReference>
<comment type="subunit">
    <text evidence="10">Component of the Sec protein translocase complex. Heterotrimer consisting of SecY, SecE and SecG subunits. The heterotrimers can form oligomers, although 1 heterotrimer is thought to be able to translocate proteins. Interacts with the ribosome. Interacts with SecDF, and other proteins may be involved. Interacts with SecA.</text>
</comment>
<feature type="transmembrane region" description="Helical" evidence="10">
    <location>
        <begin position="116"/>
        <end position="136"/>
    </location>
</feature>
<feature type="transmembrane region" description="Helical" evidence="10">
    <location>
        <begin position="174"/>
        <end position="196"/>
    </location>
</feature>
<dbReference type="GO" id="GO:0005886">
    <property type="term" value="C:plasma membrane"/>
    <property type="evidence" value="ECO:0007669"/>
    <property type="project" value="UniProtKB-SubCell"/>
</dbReference>
<keyword evidence="3 10" id="KW-0813">Transport</keyword>
<keyword evidence="8 10" id="KW-0472">Membrane</keyword>
<evidence type="ECO:0000256" key="4">
    <source>
        <dbReference type="ARBA" id="ARBA00022692"/>
    </source>
</evidence>
<sequence length="431" mass="46451">MLSKIAQFFAKSIKSPDVRKKILVTALILLVFRLIAHIPASGIDRGNLQALFSGSPLLSLLDVFSGGTLANFSIMALGLNPYINASIIFQLLTYVIPSLEELSKEGEYGQEKINQYTRLLTVPLAAFQAFGMYSLLKSQSIIAEVSPLALLSLVLTMTAGTILAVWLGELISEYGLGNGVSVLIFAGIVSRLPISLGQSISVVTQEDVLKIIVFLVLSVIIVALVVFMNEATRQIPVNYARRAKAAVGTSEVPFSTYLPLRLNQAGVIPIIFAVSLVLLPSLVSQFLSGLGDSQIVAIARNIASYLDPQTFAYNLVYFLLIIGFTYFYTAVVFNPQKISENLQKNGGFIPGIRPGTQTANYLASVLNKITLVGAVFLGFIAVLPSFFQSFIGIANLAIGGTGILIVVSVVLEITRNLEAQLVMRKYEGFGG</sequence>
<protein>
    <recommendedName>
        <fullName evidence="9 10">Protein translocase subunit SecY</fullName>
    </recommendedName>
</protein>
<evidence type="ECO:0000256" key="3">
    <source>
        <dbReference type="ARBA" id="ARBA00022448"/>
    </source>
</evidence>
<dbReference type="InterPro" id="IPR026593">
    <property type="entry name" value="SecY"/>
</dbReference>
<evidence type="ECO:0000256" key="11">
    <source>
        <dbReference type="RuleBase" id="RU000537"/>
    </source>
</evidence>
<evidence type="ECO:0000256" key="5">
    <source>
        <dbReference type="ARBA" id="ARBA00022927"/>
    </source>
</evidence>
<comment type="caution">
    <text evidence="14">The sequence shown here is derived from an EMBL/GenBank/DDBJ whole genome shotgun (WGS) entry which is preliminary data.</text>
</comment>
<dbReference type="InterPro" id="IPR030659">
    <property type="entry name" value="SecY_CS"/>
</dbReference>
<feature type="transmembrane region" description="Helical" evidence="10">
    <location>
        <begin position="208"/>
        <end position="228"/>
    </location>
</feature>
<dbReference type="PROSITE" id="PS00755">
    <property type="entry name" value="SECY_1"/>
    <property type="match status" value="1"/>
</dbReference>
<keyword evidence="4 10" id="KW-0812">Transmembrane</keyword>
<evidence type="ECO:0000256" key="7">
    <source>
        <dbReference type="ARBA" id="ARBA00023010"/>
    </source>
</evidence>
<feature type="transmembrane region" description="Helical" evidence="10">
    <location>
        <begin position="267"/>
        <end position="290"/>
    </location>
</feature>
<gene>
    <name evidence="10" type="primary">secY</name>
    <name evidence="14" type="ORF">A2210_03160</name>
</gene>
<dbReference type="PIRSF" id="PIRSF004557">
    <property type="entry name" value="SecY"/>
    <property type="match status" value="1"/>
</dbReference>
<proteinExistence type="inferred from homology"/>
<dbReference type="HAMAP" id="MF_01465">
    <property type="entry name" value="SecY"/>
    <property type="match status" value="1"/>
</dbReference>
<feature type="transmembrane region" description="Helical" evidence="10">
    <location>
        <begin position="311"/>
        <end position="333"/>
    </location>
</feature>